<dbReference type="AlphaFoldDB" id="A0A512IPA9"/>
<gene>
    <name evidence="1" type="ORF">MHA02_18900</name>
</gene>
<protein>
    <submittedName>
        <fullName evidence="1">Uncharacterized protein</fullName>
    </submittedName>
</protein>
<organism evidence="1 2">
    <name type="scientific">Methylobacterium haplocladii</name>
    <dbReference type="NCBI Taxonomy" id="1176176"/>
    <lineage>
        <taxon>Bacteria</taxon>
        <taxon>Pseudomonadati</taxon>
        <taxon>Pseudomonadota</taxon>
        <taxon>Alphaproteobacteria</taxon>
        <taxon>Hyphomicrobiales</taxon>
        <taxon>Methylobacteriaceae</taxon>
        <taxon>Methylobacterium</taxon>
    </lineage>
</organism>
<accession>A0A512IPA9</accession>
<reference evidence="1 2" key="1">
    <citation type="submission" date="2019-07" db="EMBL/GenBank/DDBJ databases">
        <title>Whole genome shotgun sequence of Methylobacterium haplocladii NBRC 107714.</title>
        <authorList>
            <person name="Hosoyama A."/>
            <person name="Uohara A."/>
            <person name="Ohji S."/>
            <person name="Ichikawa N."/>
        </authorList>
    </citation>
    <scope>NUCLEOTIDE SEQUENCE [LARGE SCALE GENOMIC DNA]</scope>
    <source>
        <strain evidence="1 2">NBRC 107714</strain>
    </source>
</reference>
<dbReference type="RefSeq" id="WP_170249144.1">
    <property type="nucleotide sequence ID" value="NZ_BJZT01000018.1"/>
</dbReference>
<sequence>MSVEQNFRELESNIQRYITTESADHEKKALLACLVAIAKDMAERANKEREEKLTKP</sequence>
<evidence type="ECO:0000313" key="2">
    <source>
        <dbReference type="Proteomes" id="UP000321258"/>
    </source>
</evidence>
<proteinExistence type="predicted"/>
<name>A0A512IPA9_9HYPH</name>
<keyword evidence="2" id="KW-1185">Reference proteome</keyword>
<evidence type="ECO:0000313" key="1">
    <source>
        <dbReference type="EMBL" id="GEO99502.1"/>
    </source>
</evidence>
<dbReference type="EMBL" id="BJZT01000018">
    <property type="protein sequence ID" value="GEO99502.1"/>
    <property type="molecule type" value="Genomic_DNA"/>
</dbReference>
<comment type="caution">
    <text evidence="1">The sequence shown here is derived from an EMBL/GenBank/DDBJ whole genome shotgun (WGS) entry which is preliminary data.</text>
</comment>
<dbReference type="Proteomes" id="UP000321258">
    <property type="component" value="Unassembled WGS sequence"/>
</dbReference>